<protein>
    <submittedName>
        <fullName evidence="2">Uncharacterized protein</fullName>
    </submittedName>
</protein>
<evidence type="ECO:0000256" key="1">
    <source>
        <dbReference type="SAM" id="MobiDB-lite"/>
    </source>
</evidence>
<dbReference type="AlphaFoldDB" id="A0A2V4P6G4"/>
<sequence length="151" mass="15647">MTMADSDLNHQLDPWMFDKSGNLTPQARQQHPDLAGTPAAIGTGGSGSGGGQPLVVTPAALHTAGQNALQLGNRMVADCQIPAGNSMFAAATAMSGWAVGGAITTAHQTWEMQFLTLGGNLITIGQNMQDSAAGYTRTDNANHAHLRGMDF</sequence>
<feature type="region of interest" description="Disordered" evidence="1">
    <location>
        <begin position="1"/>
        <end position="54"/>
    </location>
</feature>
<gene>
    <name evidence="2" type="ORF">C7C46_13195</name>
</gene>
<feature type="compositionally biased region" description="Gly residues" evidence="1">
    <location>
        <begin position="42"/>
        <end position="52"/>
    </location>
</feature>
<accession>A0A2V4P6G4</accession>
<evidence type="ECO:0000313" key="2">
    <source>
        <dbReference type="EMBL" id="PYC80238.1"/>
    </source>
</evidence>
<keyword evidence="3" id="KW-1185">Reference proteome</keyword>
<comment type="caution">
    <text evidence="2">The sequence shown here is derived from an EMBL/GenBank/DDBJ whole genome shotgun (WGS) entry which is preliminary data.</text>
</comment>
<name>A0A2V4P6G4_9ACTN</name>
<evidence type="ECO:0000313" key="3">
    <source>
        <dbReference type="Proteomes" id="UP000248039"/>
    </source>
</evidence>
<proteinExistence type="predicted"/>
<organism evidence="2 3">
    <name type="scientific">Streptomyces tateyamensis</name>
    <dbReference type="NCBI Taxonomy" id="565073"/>
    <lineage>
        <taxon>Bacteria</taxon>
        <taxon>Bacillati</taxon>
        <taxon>Actinomycetota</taxon>
        <taxon>Actinomycetes</taxon>
        <taxon>Kitasatosporales</taxon>
        <taxon>Streptomycetaceae</taxon>
        <taxon>Streptomyces</taxon>
    </lineage>
</organism>
<dbReference type="EMBL" id="PYBW01000040">
    <property type="protein sequence ID" value="PYC80238.1"/>
    <property type="molecule type" value="Genomic_DNA"/>
</dbReference>
<reference evidence="2 3" key="1">
    <citation type="submission" date="2018-03" db="EMBL/GenBank/DDBJ databases">
        <title>Bioinformatic expansion and discovery of thiopeptide antibiotics.</title>
        <authorList>
            <person name="Schwalen C.J."/>
            <person name="Hudson G.A."/>
            <person name="Mitchell D.A."/>
        </authorList>
    </citation>
    <scope>NUCLEOTIDE SEQUENCE [LARGE SCALE GENOMIC DNA]</scope>
    <source>
        <strain evidence="2 3">ATCC 21389</strain>
    </source>
</reference>
<dbReference type="Proteomes" id="UP000248039">
    <property type="component" value="Unassembled WGS sequence"/>
</dbReference>